<dbReference type="Pfam" id="PF08245">
    <property type="entry name" value="Mur_ligase_M"/>
    <property type="match status" value="1"/>
</dbReference>
<proteinExistence type="predicted"/>
<dbReference type="AlphaFoldDB" id="A0A1I0F9L8"/>
<dbReference type="EMBL" id="FOIL01000024">
    <property type="protein sequence ID" value="SET54508.1"/>
    <property type="molecule type" value="Genomic_DNA"/>
</dbReference>
<accession>A0A1I0F9L8</accession>
<dbReference type="GO" id="GO:0005524">
    <property type="term" value="F:ATP binding"/>
    <property type="evidence" value="ECO:0007669"/>
    <property type="project" value="InterPro"/>
</dbReference>
<dbReference type="OrthoDB" id="2884at2"/>
<dbReference type="RefSeq" id="WP_074649587.1">
    <property type="nucleotide sequence ID" value="NZ_FOIL01000024.1"/>
</dbReference>
<name>A0A1I0F9L8_9FIRM</name>
<gene>
    <name evidence="2" type="ORF">SAMN04487771_102410</name>
</gene>
<dbReference type="GO" id="GO:0016881">
    <property type="term" value="F:acid-amino acid ligase activity"/>
    <property type="evidence" value="ECO:0007669"/>
    <property type="project" value="InterPro"/>
</dbReference>
<dbReference type="Gene3D" id="3.40.1190.10">
    <property type="entry name" value="Mur-like, catalytic domain"/>
    <property type="match status" value="1"/>
</dbReference>
<keyword evidence="3" id="KW-1185">Reference proteome</keyword>
<dbReference type="InterPro" id="IPR036565">
    <property type="entry name" value="Mur-like_cat_sf"/>
</dbReference>
<feature type="domain" description="Mur ligase central" evidence="1">
    <location>
        <begin position="38"/>
        <end position="196"/>
    </location>
</feature>
<dbReference type="PRINTS" id="PR01758">
    <property type="entry name" value="CAPSULEPROTB"/>
</dbReference>
<dbReference type="InterPro" id="IPR050061">
    <property type="entry name" value="MurCDEF_pg_biosynth"/>
</dbReference>
<protein>
    <submittedName>
        <fullName evidence="2">Poly-gamma-glutamate synthase PgsB/CapB</fullName>
    </submittedName>
</protein>
<dbReference type="GO" id="GO:0016020">
    <property type="term" value="C:membrane"/>
    <property type="evidence" value="ECO:0007669"/>
    <property type="project" value="InterPro"/>
</dbReference>
<dbReference type="NCBIfam" id="TIGR04012">
    <property type="entry name" value="poly_gGlu_PgsB"/>
    <property type="match status" value="1"/>
</dbReference>
<sequence length="410" mass="45551">MLILLLFLTAAYLAGLFLENEFNRRALSSFRYVIHVNGIRGKTSTCRAIDAALRTHYRVFTKTTGTDAVCIGVDGAEHPVKRLGPANIHEQIRTIRKARKEGAEVLILECMAVRPDLQKIAQERILRSKISIITNVRYDHTFEMGDTLPEIAESLSAVIPDHGILISADPHAEEYWGEKCRQRGTRLITCPSTDTAAENEGIALAVARTLGIPESDAWDGLSRTKQDFGIRRVYRLGEVSGRQLAFLNLFSANDPQSTESNLADELRGAAKDSPADELREVKKNSPAGELRAPAEVIFLYNHRLDRPDRAILFAKHFVPLHRDARWFISGKGGALAARFFREAGAENIRILGEKELTPEVLRNMIRTTDPADKTVPAARSECIPRILITGIGNIKGPAYHLIETLESGRT</sequence>
<dbReference type="GO" id="GO:0045227">
    <property type="term" value="P:capsule polysaccharide biosynthetic process"/>
    <property type="evidence" value="ECO:0007669"/>
    <property type="project" value="InterPro"/>
</dbReference>
<organism evidence="2 3">
    <name type="scientific">[Clostridium] aminophilum</name>
    <dbReference type="NCBI Taxonomy" id="1526"/>
    <lineage>
        <taxon>Bacteria</taxon>
        <taxon>Bacillati</taxon>
        <taxon>Bacillota</taxon>
        <taxon>Clostridia</taxon>
        <taxon>Lachnospirales</taxon>
        <taxon>Lachnospiraceae</taxon>
    </lineage>
</organism>
<dbReference type="InterPro" id="IPR008337">
    <property type="entry name" value="Capsule_biosynth_CapB"/>
</dbReference>
<dbReference type="InterPro" id="IPR013221">
    <property type="entry name" value="Mur_ligase_cen"/>
</dbReference>
<dbReference type="STRING" id="1526.SAMN02910262_02501"/>
<dbReference type="Proteomes" id="UP000199820">
    <property type="component" value="Unassembled WGS sequence"/>
</dbReference>
<reference evidence="2 3" key="1">
    <citation type="submission" date="2016-10" db="EMBL/GenBank/DDBJ databases">
        <authorList>
            <person name="de Groot N.N."/>
        </authorList>
    </citation>
    <scope>NUCLEOTIDE SEQUENCE [LARGE SCALE GENOMIC DNA]</scope>
    <source>
        <strain evidence="2 3">KH1P1</strain>
    </source>
</reference>
<evidence type="ECO:0000259" key="1">
    <source>
        <dbReference type="Pfam" id="PF08245"/>
    </source>
</evidence>
<dbReference type="PANTHER" id="PTHR43445:SF1">
    <property type="entry name" value="PGA SYNTHASE CAPB"/>
    <property type="match status" value="1"/>
</dbReference>
<evidence type="ECO:0000313" key="3">
    <source>
        <dbReference type="Proteomes" id="UP000199820"/>
    </source>
</evidence>
<dbReference type="SUPFAM" id="SSF53623">
    <property type="entry name" value="MurD-like peptide ligases, catalytic domain"/>
    <property type="match status" value="1"/>
</dbReference>
<dbReference type="PANTHER" id="PTHR43445">
    <property type="entry name" value="UDP-N-ACETYLMURAMATE--L-ALANINE LIGASE-RELATED"/>
    <property type="match status" value="1"/>
</dbReference>
<evidence type="ECO:0000313" key="2">
    <source>
        <dbReference type="EMBL" id="SET54508.1"/>
    </source>
</evidence>